<feature type="domain" description="Zinc-ribbon" evidence="3">
    <location>
        <begin position="3"/>
        <end position="23"/>
    </location>
</feature>
<keyword evidence="5" id="KW-1185">Reference proteome</keyword>
<dbReference type="Proteomes" id="UP000571017">
    <property type="component" value="Unassembled WGS sequence"/>
</dbReference>
<dbReference type="EMBL" id="JACEFG010000001">
    <property type="protein sequence ID" value="MBA2174424.1"/>
    <property type="molecule type" value="Genomic_DNA"/>
</dbReference>
<evidence type="ECO:0000256" key="2">
    <source>
        <dbReference type="SAM" id="Phobius"/>
    </source>
</evidence>
<evidence type="ECO:0000256" key="1">
    <source>
        <dbReference type="SAM" id="Coils"/>
    </source>
</evidence>
<feature type="coiled-coil region" evidence="1">
    <location>
        <begin position="91"/>
        <end position="160"/>
    </location>
</feature>
<keyword evidence="2" id="KW-0812">Transmembrane</keyword>
<comment type="caution">
    <text evidence="4">The sequence shown here is derived from an EMBL/GenBank/DDBJ whole genome shotgun (WGS) entry which is preliminary data.</text>
</comment>
<accession>A0A838CR42</accession>
<reference evidence="4 5" key="1">
    <citation type="journal article" date="2004" name="Extremophiles">
        <title>Halobacillus locisalis sp. nov., a halophilic bacterium isolated from a marine solar saltern of the Yellow Sea in Korea.</title>
        <authorList>
            <person name="Yoon J.H."/>
            <person name="Kang K.H."/>
            <person name="Oh T.K."/>
            <person name="Park Y.H."/>
        </authorList>
    </citation>
    <scope>NUCLEOTIDE SEQUENCE [LARGE SCALE GENOMIC DNA]</scope>
    <source>
        <strain evidence="4 5">KCTC 3788</strain>
    </source>
</reference>
<feature type="transmembrane region" description="Helical" evidence="2">
    <location>
        <begin position="44"/>
        <end position="65"/>
    </location>
</feature>
<feature type="coiled-coil region" evidence="1">
    <location>
        <begin position="254"/>
        <end position="292"/>
    </location>
</feature>
<evidence type="ECO:0000259" key="3">
    <source>
        <dbReference type="Pfam" id="PF13240"/>
    </source>
</evidence>
<keyword evidence="1" id="KW-0175">Coiled coil</keyword>
<dbReference type="InterPro" id="IPR026870">
    <property type="entry name" value="Zinc_ribbon_dom"/>
</dbReference>
<proteinExistence type="predicted"/>
<name>A0A838CR42_9BACI</name>
<sequence length="388" mass="44321">MIYCPHCGSEVNEGSRYCSQCGQQIEGNQQKPIHKSEDPEKKKWLPIFIPTSVFLLLSAALFFVYTHEQRVNQNVIQSKQEAEDLALSGHFKEAEEKLRNAVDQRPNEEALASDLRSVQAALDVRKEMNQIESMIENDQLQEAEKQLEELEETIQGNDSQLFLTFVTETNSLNSKITVMKINQELNQMTNIDELASRLNELSGLNLKEAAQVREKVTEKMVSLSTEKAEKALSEKQYSEAISSVDQALQYVVNNQKLLQLKERIQQEKTAFENEQQQRLEQAMQQAAKDELKNQTDALEVVSAQVRKDEFGDYMVTGTVKSVATQIISTVTATYEVLNRNGEVVKTDHAKVYPIYLNPEDEGTFEKVYYDLKGDDYSVRVTEMEWLVE</sequence>
<gene>
    <name evidence="4" type="ORF">H0266_05830</name>
</gene>
<keyword evidence="2" id="KW-1133">Transmembrane helix</keyword>
<evidence type="ECO:0000313" key="5">
    <source>
        <dbReference type="Proteomes" id="UP000571017"/>
    </source>
</evidence>
<organism evidence="4 5">
    <name type="scientific">Halobacillus locisalis</name>
    <dbReference type="NCBI Taxonomy" id="220753"/>
    <lineage>
        <taxon>Bacteria</taxon>
        <taxon>Bacillati</taxon>
        <taxon>Bacillota</taxon>
        <taxon>Bacilli</taxon>
        <taxon>Bacillales</taxon>
        <taxon>Bacillaceae</taxon>
        <taxon>Halobacillus</taxon>
    </lineage>
</organism>
<keyword evidence="2" id="KW-0472">Membrane</keyword>
<protein>
    <submittedName>
        <fullName evidence="4">Zinc-ribbon domain-containing protein</fullName>
    </submittedName>
</protein>
<dbReference type="AlphaFoldDB" id="A0A838CR42"/>
<dbReference type="Pfam" id="PF13240">
    <property type="entry name" value="Zn_Ribbon_1"/>
    <property type="match status" value="1"/>
</dbReference>
<evidence type="ECO:0000313" key="4">
    <source>
        <dbReference type="EMBL" id="MBA2174424.1"/>
    </source>
</evidence>
<dbReference type="RefSeq" id="WP_181471422.1">
    <property type="nucleotide sequence ID" value="NZ_JACEFG010000001.1"/>
</dbReference>